<evidence type="ECO:0000256" key="2">
    <source>
        <dbReference type="PROSITE-ProRule" id="PRU00047"/>
    </source>
</evidence>
<organism evidence="4 5">
    <name type="scientific">Moniliophthora roreri</name>
    <name type="common">Frosty pod rot fungus</name>
    <name type="synonym">Monilia roreri</name>
    <dbReference type="NCBI Taxonomy" id="221103"/>
    <lineage>
        <taxon>Eukaryota</taxon>
        <taxon>Fungi</taxon>
        <taxon>Dikarya</taxon>
        <taxon>Basidiomycota</taxon>
        <taxon>Agaricomycotina</taxon>
        <taxon>Agaricomycetes</taxon>
        <taxon>Agaricomycetidae</taxon>
        <taxon>Agaricales</taxon>
        <taxon>Marasmiineae</taxon>
        <taxon>Marasmiaceae</taxon>
        <taxon>Moniliophthora</taxon>
    </lineage>
</organism>
<dbReference type="GO" id="GO:0006397">
    <property type="term" value="P:mRNA processing"/>
    <property type="evidence" value="ECO:0007669"/>
    <property type="project" value="UniProtKB-KW"/>
</dbReference>
<dbReference type="Proteomes" id="UP000054988">
    <property type="component" value="Unassembled WGS sequence"/>
</dbReference>
<dbReference type="Pfam" id="PF00098">
    <property type="entry name" value="zf-CCHC"/>
    <property type="match status" value="1"/>
</dbReference>
<evidence type="ECO:0000256" key="1">
    <source>
        <dbReference type="ARBA" id="ARBA00022664"/>
    </source>
</evidence>
<sequence>MADKSGYDNQALIHIFRKGLLNSLAAKILNQPQGRPADLEGWYEAAIRYDEQYKYYKAVQKPKQFRITDDKTKKVSINRMGTQLNEEEQKKYMADGRCFQCAKQGHMARDCPTKQEGKKEERKKLSAREAYVKIQAIRVFKVAEEADALPTTPNYYLERCKPSTSIPDYLSQYRAQFEDKEAEQFPISRSYDHAIKLKLEFTLCDCKVYSLMALEQVELDNFLRENL</sequence>
<evidence type="ECO:0000313" key="4">
    <source>
        <dbReference type="EMBL" id="KTB38422.1"/>
    </source>
</evidence>
<proteinExistence type="predicted"/>
<dbReference type="Gene3D" id="4.10.60.10">
    <property type="entry name" value="Zinc finger, CCHC-type"/>
    <property type="match status" value="1"/>
</dbReference>
<feature type="domain" description="CCHC-type" evidence="3">
    <location>
        <begin position="97"/>
        <end position="112"/>
    </location>
</feature>
<dbReference type="SMART" id="SM00343">
    <property type="entry name" value="ZnF_C2HC"/>
    <property type="match status" value="1"/>
</dbReference>
<dbReference type="InterPro" id="IPR001878">
    <property type="entry name" value="Znf_CCHC"/>
</dbReference>
<dbReference type="EMBL" id="LATX01001763">
    <property type="protein sequence ID" value="KTB38422.1"/>
    <property type="molecule type" value="Genomic_DNA"/>
</dbReference>
<keyword evidence="2" id="KW-0479">Metal-binding</keyword>
<dbReference type="SUPFAM" id="SSF57756">
    <property type="entry name" value="Retrovirus zinc finger-like domains"/>
    <property type="match status" value="1"/>
</dbReference>
<dbReference type="InterPro" id="IPR036875">
    <property type="entry name" value="Znf_CCHC_sf"/>
</dbReference>
<comment type="caution">
    <text evidence="4">The sequence shown here is derived from an EMBL/GenBank/DDBJ whole genome shotgun (WGS) entry which is preliminary data.</text>
</comment>
<dbReference type="GO" id="GO:0008270">
    <property type="term" value="F:zinc ion binding"/>
    <property type="evidence" value="ECO:0007669"/>
    <property type="project" value="UniProtKB-KW"/>
</dbReference>
<dbReference type="AlphaFoldDB" id="A0A0W0FQD6"/>
<reference evidence="4 5" key="1">
    <citation type="submission" date="2015-12" db="EMBL/GenBank/DDBJ databases">
        <title>Draft genome sequence of Moniliophthora roreri, the causal agent of frosty pod rot of cacao.</title>
        <authorList>
            <person name="Aime M.C."/>
            <person name="Diaz-Valderrama J.R."/>
            <person name="Kijpornyongpan T."/>
            <person name="Phillips-Mora W."/>
        </authorList>
    </citation>
    <scope>NUCLEOTIDE SEQUENCE [LARGE SCALE GENOMIC DNA]</scope>
    <source>
        <strain evidence="4 5">MCA 2952</strain>
    </source>
</reference>
<keyword evidence="1" id="KW-0507">mRNA processing</keyword>
<dbReference type="GO" id="GO:0003676">
    <property type="term" value="F:nucleic acid binding"/>
    <property type="evidence" value="ECO:0007669"/>
    <property type="project" value="InterPro"/>
</dbReference>
<evidence type="ECO:0000259" key="3">
    <source>
        <dbReference type="PROSITE" id="PS50158"/>
    </source>
</evidence>
<dbReference type="PROSITE" id="PS50158">
    <property type="entry name" value="ZF_CCHC"/>
    <property type="match status" value="1"/>
</dbReference>
<name>A0A0W0FQD6_MONRR</name>
<evidence type="ECO:0000313" key="5">
    <source>
        <dbReference type="Proteomes" id="UP000054988"/>
    </source>
</evidence>
<accession>A0A0W0FQD6</accession>
<keyword evidence="2" id="KW-0863">Zinc-finger</keyword>
<protein>
    <recommendedName>
        <fullName evidence="3">CCHC-type domain-containing protein</fullName>
    </recommendedName>
</protein>
<keyword evidence="2" id="KW-0862">Zinc</keyword>
<gene>
    <name evidence="4" type="ORF">WG66_8989</name>
</gene>